<reference evidence="11 12" key="1">
    <citation type="submission" date="2010-12" db="EMBL/GenBank/DDBJ databases">
        <authorList>
            <person name="Muzny D."/>
            <person name="Qin X."/>
            <person name="Deng J."/>
            <person name="Jiang H."/>
            <person name="Liu Y."/>
            <person name="Qu J."/>
            <person name="Song X.-Z."/>
            <person name="Zhang L."/>
            <person name="Thornton R."/>
            <person name="Coyle M."/>
            <person name="Francisco L."/>
            <person name="Jackson L."/>
            <person name="Javaid M."/>
            <person name="Korchina V."/>
            <person name="Kovar C."/>
            <person name="Mata R."/>
            <person name="Mathew T."/>
            <person name="Ngo R."/>
            <person name="Nguyen L."/>
            <person name="Nguyen N."/>
            <person name="Okwuonu G."/>
            <person name="Ongeri F."/>
            <person name="Pham C."/>
            <person name="Simmons D."/>
            <person name="Wilczek-Boney K."/>
            <person name="Hale W."/>
            <person name="Jakkamsetti A."/>
            <person name="Pham P."/>
            <person name="Ruth R."/>
            <person name="San Lucas F."/>
            <person name="Warren J."/>
            <person name="Zhang J."/>
            <person name="Zhao Z."/>
            <person name="Zhou C."/>
            <person name="Zhu D."/>
            <person name="Lee S."/>
            <person name="Bess C."/>
            <person name="Blankenburg K."/>
            <person name="Forbes L."/>
            <person name="Fu Q."/>
            <person name="Gubbala S."/>
            <person name="Hirani K."/>
            <person name="Jayaseelan J.C."/>
            <person name="Lara F."/>
            <person name="Munidasa M."/>
            <person name="Palculict T."/>
            <person name="Patil S."/>
            <person name="Pu L.-L."/>
            <person name="Saada N."/>
            <person name="Tang L."/>
            <person name="Weissenberger G."/>
            <person name="Zhu Y."/>
            <person name="Hemphill L."/>
            <person name="Shang Y."/>
            <person name="Youmans B."/>
            <person name="Ayvaz T."/>
            <person name="Ross M."/>
            <person name="Santibanez J."/>
            <person name="Aqrawi P."/>
            <person name="Gross S."/>
            <person name="Joshi V."/>
            <person name="Fowler G."/>
            <person name="Nazareth L."/>
            <person name="Reid J."/>
            <person name="Worley K."/>
            <person name="Petrosino J."/>
            <person name="Highlander S."/>
            <person name="Gibbs R."/>
        </authorList>
    </citation>
    <scope>NUCLEOTIDE SEQUENCE [LARGE SCALE GENOMIC DNA]</scope>
    <source>
        <strain evidence="11 12">ATCC 51599</strain>
    </source>
</reference>
<dbReference type="Proteomes" id="UP000011021">
    <property type="component" value="Unassembled WGS sequence"/>
</dbReference>
<evidence type="ECO:0000313" key="12">
    <source>
        <dbReference type="Proteomes" id="UP000011021"/>
    </source>
</evidence>
<evidence type="ECO:0000256" key="8">
    <source>
        <dbReference type="ARBA" id="ARBA00023102"/>
    </source>
</evidence>
<evidence type="ECO:0000256" key="5">
    <source>
        <dbReference type="ARBA" id="ARBA00022605"/>
    </source>
</evidence>
<dbReference type="InterPro" id="IPR004839">
    <property type="entry name" value="Aminotransferase_I/II_large"/>
</dbReference>
<evidence type="ECO:0000256" key="7">
    <source>
        <dbReference type="ARBA" id="ARBA00022898"/>
    </source>
</evidence>
<protein>
    <recommendedName>
        <fullName evidence="3">histidinol-phosphate transaminase</fullName>
        <ecNumber evidence="3">2.6.1.9</ecNumber>
    </recommendedName>
</protein>
<dbReference type="GO" id="GO:0004400">
    <property type="term" value="F:histidinol-phosphate transaminase activity"/>
    <property type="evidence" value="ECO:0007669"/>
    <property type="project" value="UniProtKB-EC"/>
</dbReference>
<comment type="similarity">
    <text evidence="2">Belongs to the class-II pyridoxal-phosphate-dependent aminotransferase family. Histidinol-phosphate aminotransferase subfamily.</text>
</comment>
<proteinExistence type="inferred from homology"/>
<keyword evidence="4 11" id="KW-0032">Aminotransferase</keyword>
<dbReference type="PANTHER" id="PTHR43643">
    <property type="entry name" value="HISTIDINOL-PHOSPHATE AMINOTRANSFERASE 2"/>
    <property type="match status" value="1"/>
</dbReference>
<dbReference type="EMBL" id="AEQP01000003">
    <property type="protein sequence ID" value="EFV95354.1"/>
    <property type="molecule type" value="Genomic_DNA"/>
</dbReference>
<feature type="domain" description="Aminotransferase class I/classII large" evidence="10">
    <location>
        <begin position="9"/>
        <end position="336"/>
    </location>
</feature>
<dbReference type="InterPro" id="IPR050106">
    <property type="entry name" value="HistidinolP_aminotransfase"/>
</dbReference>
<dbReference type="eggNOG" id="COG0079">
    <property type="taxonomic scope" value="Bacteria"/>
</dbReference>
<dbReference type="CDD" id="cd00609">
    <property type="entry name" value="AAT_like"/>
    <property type="match status" value="1"/>
</dbReference>
<evidence type="ECO:0000256" key="6">
    <source>
        <dbReference type="ARBA" id="ARBA00022679"/>
    </source>
</evidence>
<organism evidence="11 12">
    <name type="scientific">Lautropia mirabilis ATCC 51599</name>
    <dbReference type="NCBI Taxonomy" id="887898"/>
    <lineage>
        <taxon>Bacteria</taxon>
        <taxon>Pseudomonadati</taxon>
        <taxon>Pseudomonadota</taxon>
        <taxon>Betaproteobacteria</taxon>
        <taxon>Burkholderiales</taxon>
        <taxon>Burkholderiaceae</taxon>
        <taxon>Lautropia</taxon>
    </lineage>
</organism>
<dbReference type="STRING" id="887898.HMPREF0551_0842"/>
<dbReference type="InterPro" id="IPR015422">
    <property type="entry name" value="PyrdxlP-dep_Trfase_small"/>
</dbReference>
<dbReference type="Gene3D" id="3.90.1150.10">
    <property type="entry name" value="Aspartate Aminotransferase, domain 1"/>
    <property type="match status" value="1"/>
</dbReference>
<dbReference type="RefSeq" id="WP_005673015.1">
    <property type="nucleotide sequence ID" value="NZ_CP146288.1"/>
</dbReference>
<dbReference type="HOGENOM" id="CLU_017584_3_2_4"/>
<dbReference type="GO" id="GO:0000105">
    <property type="term" value="P:L-histidine biosynthetic process"/>
    <property type="evidence" value="ECO:0007669"/>
    <property type="project" value="UniProtKB-KW"/>
</dbReference>
<evidence type="ECO:0000256" key="4">
    <source>
        <dbReference type="ARBA" id="ARBA00022576"/>
    </source>
</evidence>
<gene>
    <name evidence="11" type="ORF">HMPREF0551_0842</name>
</gene>
<dbReference type="Pfam" id="PF00155">
    <property type="entry name" value="Aminotran_1_2"/>
    <property type="match status" value="1"/>
</dbReference>
<dbReference type="InterPro" id="IPR015421">
    <property type="entry name" value="PyrdxlP-dep_Trfase_major"/>
</dbReference>
<dbReference type="AlphaFoldDB" id="E7RVM1"/>
<dbReference type="Gene3D" id="3.40.640.10">
    <property type="entry name" value="Type I PLP-dependent aspartate aminotransferase-like (Major domain)"/>
    <property type="match status" value="1"/>
</dbReference>
<keyword evidence="5" id="KW-0028">Amino-acid biosynthesis</keyword>
<keyword evidence="6 11" id="KW-0808">Transferase</keyword>
<dbReference type="InterPro" id="IPR015424">
    <property type="entry name" value="PyrdxlP-dep_Trfase"/>
</dbReference>
<comment type="pathway">
    <text evidence="1">Amino-acid biosynthesis; L-histidine biosynthesis; L-histidine from 5-phospho-alpha-D-ribose 1-diphosphate: step 7/9.</text>
</comment>
<comment type="caution">
    <text evidence="11">The sequence shown here is derived from an EMBL/GenBank/DDBJ whole genome shotgun (WGS) entry which is preliminary data.</text>
</comment>
<dbReference type="EC" id="2.6.1.9" evidence="3"/>
<dbReference type="PANTHER" id="PTHR43643:SF6">
    <property type="entry name" value="HISTIDINOL-PHOSPHATE AMINOTRANSFERASE"/>
    <property type="match status" value="1"/>
</dbReference>
<keyword evidence="12" id="KW-1185">Reference proteome</keyword>
<keyword evidence="7" id="KW-0663">Pyridoxal phosphate</keyword>
<evidence type="ECO:0000256" key="3">
    <source>
        <dbReference type="ARBA" id="ARBA00012748"/>
    </source>
</evidence>
<evidence type="ECO:0000259" key="10">
    <source>
        <dbReference type="Pfam" id="PF00155"/>
    </source>
</evidence>
<sequence>MPLHDFSTNANAAGPCPAVLHRLQCLVPDTYPDPAYVSLRTQLARWDDVTPARIVMGASASELIMRLTAAVLPEMASVWVPRHAYGDYRRAAEAWGLTVEAWEAEDRSHVSQAFAAGVPSRPSERQARLVWVTWPASPQGDMPPALTGLVGALTPKDVVVLDMAYAPLRLDGDARSGPPYGADALPKVLAARACRLFSPNKALGLTGVRGAYLVLPEVRGLPDLAVRLARLAPSWPLGGHGQAMLEAWMEPGVQQWLAESRKTLQGWKATLEAGLLQRGWQLMPSLASFCCARPPVPLPELPGWLAGLRTRGIKLRDAGSFGLPGWVRLGVRTPASQQALWQALDSTTNPRTS</sequence>
<name>E7RVM1_9BURK</name>
<dbReference type="GO" id="GO:0030170">
    <property type="term" value="F:pyridoxal phosphate binding"/>
    <property type="evidence" value="ECO:0007669"/>
    <property type="project" value="InterPro"/>
</dbReference>
<evidence type="ECO:0000256" key="2">
    <source>
        <dbReference type="ARBA" id="ARBA00007970"/>
    </source>
</evidence>
<evidence type="ECO:0000313" key="11">
    <source>
        <dbReference type="EMBL" id="EFV95354.1"/>
    </source>
</evidence>
<accession>E7RVM1</accession>
<evidence type="ECO:0000256" key="9">
    <source>
        <dbReference type="ARBA" id="ARBA00047481"/>
    </source>
</evidence>
<dbReference type="SUPFAM" id="SSF53383">
    <property type="entry name" value="PLP-dependent transferases"/>
    <property type="match status" value="1"/>
</dbReference>
<evidence type="ECO:0000256" key="1">
    <source>
        <dbReference type="ARBA" id="ARBA00005011"/>
    </source>
</evidence>
<keyword evidence="8" id="KW-0368">Histidine biosynthesis</keyword>
<comment type="catalytic activity">
    <reaction evidence="9">
        <text>L-histidinol phosphate + 2-oxoglutarate = 3-(imidazol-4-yl)-2-oxopropyl phosphate + L-glutamate</text>
        <dbReference type="Rhea" id="RHEA:23744"/>
        <dbReference type="ChEBI" id="CHEBI:16810"/>
        <dbReference type="ChEBI" id="CHEBI:29985"/>
        <dbReference type="ChEBI" id="CHEBI:57766"/>
        <dbReference type="ChEBI" id="CHEBI:57980"/>
        <dbReference type="EC" id="2.6.1.9"/>
    </reaction>
</comment>